<dbReference type="Proteomes" id="UP000242525">
    <property type="component" value="Unassembled WGS sequence"/>
</dbReference>
<dbReference type="Pfam" id="PF04991">
    <property type="entry name" value="LicD"/>
    <property type="match status" value="1"/>
</dbReference>
<evidence type="ECO:0000313" key="7">
    <source>
        <dbReference type="EMBL" id="CDO53702.1"/>
    </source>
</evidence>
<keyword evidence="8" id="KW-1185">Reference proteome</keyword>
<dbReference type="PANTHER" id="PTHR15407:SF28">
    <property type="entry name" value="RIBITOL-5-PHOSPHATE TRANSFERASE FKTN"/>
    <property type="match status" value="1"/>
</dbReference>
<keyword evidence="4 5" id="KW-0472">Membrane</keyword>
<comment type="subcellular location">
    <subcellularLocation>
        <location evidence="1">Membrane</location>
        <topology evidence="1">Single-pass membrane protein</topology>
    </subcellularLocation>
</comment>
<reference evidence="7" key="1">
    <citation type="submission" date="2014-03" db="EMBL/GenBank/DDBJ databases">
        <authorList>
            <person name="Casaregola S."/>
        </authorList>
    </citation>
    <scope>NUCLEOTIDE SEQUENCE [LARGE SCALE GENOMIC DNA]</scope>
    <source>
        <strain evidence="7">CLIB 918</strain>
    </source>
</reference>
<dbReference type="GO" id="GO:0016740">
    <property type="term" value="F:transferase activity"/>
    <property type="evidence" value="ECO:0007669"/>
    <property type="project" value="UniProtKB-KW"/>
</dbReference>
<keyword evidence="2 5" id="KW-0812">Transmembrane</keyword>
<keyword evidence="7" id="KW-0808">Transferase</keyword>
<name>A0A0J9X947_GEOCN</name>
<gene>
    <name evidence="7" type="ORF">BN980_GECA05s05829g</name>
</gene>
<evidence type="ECO:0000256" key="2">
    <source>
        <dbReference type="ARBA" id="ARBA00022692"/>
    </source>
</evidence>
<dbReference type="GO" id="GO:0016020">
    <property type="term" value="C:membrane"/>
    <property type="evidence" value="ECO:0007669"/>
    <property type="project" value="UniProtKB-SubCell"/>
</dbReference>
<evidence type="ECO:0000256" key="1">
    <source>
        <dbReference type="ARBA" id="ARBA00004167"/>
    </source>
</evidence>
<dbReference type="OrthoDB" id="444255at2759"/>
<evidence type="ECO:0000313" key="8">
    <source>
        <dbReference type="Proteomes" id="UP000242525"/>
    </source>
</evidence>
<comment type="caution">
    <text evidence="7">The sequence shown here is derived from an EMBL/GenBank/DDBJ whole genome shotgun (WGS) entry which is preliminary data.</text>
</comment>
<sequence>MVFSQDNTCLTHLQSAKLFIIKCLYPSKEKIRRNITLVIFLYILAALFYFTQSPSFTIDFSHFTSLAQDLRSPKYNETQGLHSPVYKFNPSSELNKLLTKKESYEFSWDHWVNLTDFYSTGKPKNFKFINHLQAPFSTPPEMSGSPEDFRFMGQYYLANHARSPNKIIYLDKKQTKTFIISVENDFEEKKNTRVFDIYKTIERDNLLPPYTPLISASTPLANKMFLFNDSDSLSLFNLDFDSLASIHEAHDNDNSTENKRLSSQELEEIHHSRIVSSTLATIDMIPKFFQEVWLTLTPYLGLHYDWRFFRQIRPHKDATHTLHHLVRTWSDFTMREGIISWLAHGALLGWHWNGLAMPWDPDVDVQMPIAELDRLARRYNNTLIIQNPEEGDGRYLLEVSPAYVQRSKGNGRNNIDARFIDIRSGMYIDITGIAHKGQEEPEIVGCKAPHWYHQNSFFPLRLSSFEGAPVYVPNNIHEVLIDEYHDYEKPEYSPYMFSQDLRMWVDSKTCENFTNNEFKYATETGSPELTLYGACDDEDILELYHTTKELTERRFKELEYIKNNSEHEIYDGLPVIDLISKGPKKFTPFVEPHPPIYPDPRYISTLP</sequence>
<accession>A0A0J9X947</accession>
<evidence type="ECO:0000256" key="3">
    <source>
        <dbReference type="ARBA" id="ARBA00022989"/>
    </source>
</evidence>
<dbReference type="STRING" id="1173061.A0A0J9X947"/>
<dbReference type="EMBL" id="CCBN010000005">
    <property type="protein sequence ID" value="CDO53702.1"/>
    <property type="molecule type" value="Genomic_DNA"/>
</dbReference>
<dbReference type="InterPro" id="IPR007074">
    <property type="entry name" value="LicD/FKTN/FKRP_NTP_transf"/>
</dbReference>
<evidence type="ECO:0000256" key="4">
    <source>
        <dbReference type="ARBA" id="ARBA00023136"/>
    </source>
</evidence>
<organism evidence="7 8">
    <name type="scientific">Geotrichum candidum</name>
    <name type="common">Oospora lactis</name>
    <name type="synonym">Dipodascus geotrichum</name>
    <dbReference type="NCBI Taxonomy" id="1173061"/>
    <lineage>
        <taxon>Eukaryota</taxon>
        <taxon>Fungi</taxon>
        <taxon>Dikarya</taxon>
        <taxon>Ascomycota</taxon>
        <taxon>Saccharomycotina</taxon>
        <taxon>Dipodascomycetes</taxon>
        <taxon>Dipodascales</taxon>
        <taxon>Dipodascaceae</taxon>
        <taxon>Geotrichum</taxon>
    </lineage>
</organism>
<feature type="transmembrane region" description="Helical" evidence="5">
    <location>
        <begin position="34"/>
        <end position="51"/>
    </location>
</feature>
<proteinExistence type="predicted"/>
<dbReference type="InterPro" id="IPR009644">
    <property type="entry name" value="FKTN/MNN4/W02B3.4-1"/>
</dbReference>
<dbReference type="GO" id="GO:0009100">
    <property type="term" value="P:glycoprotein metabolic process"/>
    <property type="evidence" value="ECO:0007669"/>
    <property type="project" value="UniProtKB-ARBA"/>
</dbReference>
<feature type="domain" description="LicD/FKTN/FKRP nucleotidyltransferase" evidence="6">
    <location>
        <begin position="335"/>
        <end position="434"/>
    </location>
</feature>
<protein>
    <submittedName>
        <fullName evidence="7">Similar to Saccharomyces cerevisiae YKL201C MNN4 Putative positive regulator of mannosylphosphate transferase (Mnn6p)</fullName>
    </submittedName>
</protein>
<keyword evidence="3 5" id="KW-1133">Transmembrane helix</keyword>
<evidence type="ECO:0000256" key="5">
    <source>
        <dbReference type="SAM" id="Phobius"/>
    </source>
</evidence>
<dbReference type="AlphaFoldDB" id="A0A0J9X947"/>
<evidence type="ECO:0000259" key="6">
    <source>
        <dbReference type="Pfam" id="PF04991"/>
    </source>
</evidence>
<dbReference type="PANTHER" id="PTHR15407">
    <property type="entry name" value="FUKUTIN-RELATED"/>
    <property type="match status" value="1"/>
</dbReference>